<feature type="transmembrane region" description="Helical" evidence="1">
    <location>
        <begin position="153"/>
        <end position="173"/>
    </location>
</feature>
<feature type="transmembrane region" description="Helical" evidence="1">
    <location>
        <begin position="270"/>
        <end position="292"/>
    </location>
</feature>
<feature type="transmembrane region" description="Helical" evidence="1">
    <location>
        <begin position="193"/>
        <end position="216"/>
    </location>
</feature>
<protein>
    <recommendedName>
        <fullName evidence="4">YihY/virulence factor BrkB family protein</fullName>
    </recommendedName>
</protein>
<keyword evidence="1" id="KW-0812">Transmembrane</keyword>
<keyword evidence="3" id="KW-1185">Reference proteome</keyword>
<feature type="transmembrane region" description="Helical" evidence="1">
    <location>
        <begin position="41"/>
        <end position="61"/>
    </location>
</feature>
<evidence type="ECO:0000313" key="2">
    <source>
        <dbReference type="EMBL" id="MFC5549561.1"/>
    </source>
</evidence>
<evidence type="ECO:0008006" key="4">
    <source>
        <dbReference type="Google" id="ProtNLM"/>
    </source>
</evidence>
<dbReference type="Proteomes" id="UP001596086">
    <property type="component" value="Unassembled WGS sequence"/>
</dbReference>
<proteinExistence type="predicted"/>
<organism evidence="2 3">
    <name type="scientific">Massilia aerilata</name>
    <dbReference type="NCBI Taxonomy" id="453817"/>
    <lineage>
        <taxon>Bacteria</taxon>
        <taxon>Pseudomonadati</taxon>
        <taxon>Pseudomonadota</taxon>
        <taxon>Betaproteobacteria</taxon>
        <taxon>Burkholderiales</taxon>
        <taxon>Oxalobacteraceae</taxon>
        <taxon>Telluria group</taxon>
        <taxon>Massilia</taxon>
    </lineage>
</organism>
<gene>
    <name evidence="2" type="ORF">ACFPO9_13680</name>
</gene>
<evidence type="ECO:0000256" key="1">
    <source>
        <dbReference type="SAM" id="Phobius"/>
    </source>
</evidence>
<reference evidence="3" key="1">
    <citation type="journal article" date="2019" name="Int. J. Syst. Evol. Microbiol.">
        <title>The Global Catalogue of Microorganisms (GCM) 10K type strain sequencing project: providing services to taxonomists for standard genome sequencing and annotation.</title>
        <authorList>
            <consortium name="The Broad Institute Genomics Platform"/>
            <consortium name="The Broad Institute Genome Sequencing Center for Infectious Disease"/>
            <person name="Wu L."/>
            <person name="Ma J."/>
        </authorList>
    </citation>
    <scope>NUCLEOTIDE SEQUENCE [LARGE SCALE GENOMIC DNA]</scope>
    <source>
        <strain evidence="3">CGMCC 4.5798</strain>
    </source>
</reference>
<feature type="transmembrane region" description="Helical" evidence="1">
    <location>
        <begin position="244"/>
        <end position="264"/>
    </location>
</feature>
<dbReference type="RefSeq" id="WP_379771625.1">
    <property type="nucleotide sequence ID" value="NZ_JBHSMZ010000008.1"/>
</dbReference>
<keyword evidence="1" id="KW-1133">Transmembrane helix</keyword>
<comment type="caution">
    <text evidence="2">The sequence shown here is derived from an EMBL/GenBank/DDBJ whole genome shotgun (WGS) entry which is preliminary data.</text>
</comment>
<name>A0ABW0RZV1_9BURK</name>
<accession>A0ABW0RZV1</accession>
<sequence>MMSTDQTLDSPSLAPQNTGVRRRHGLRPLFGAMRAALQWRLMLWWAVLLLLPTVVASLPVWQMLGASLDHSVHAPQLAQKLDMLAIADLIGGVRERFGAAIGSGGIVALALTLLLSPLLAGMTIHAARATKRPGFIDLLAGGAQEYARMFRMLVWSAVPLLIVGIVAGIAFKVAGKSAESAILESEAERASHIALFVTALAFVLVHATIDAGRALLANERRRRSAIVAWWGGVRLMMRRPLTLLAVYVIVTGAGLLLAALLALARLHVPAIGAGGTAAAFLLTQLAVLVLGWMRSARLFAMMAMVRARPQ</sequence>
<evidence type="ECO:0000313" key="3">
    <source>
        <dbReference type="Proteomes" id="UP001596086"/>
    </source>
</evidence>
<feature type="transmembrane region" description="Helical" evidence="1">
    <location>
        <begin position="97"/>
        <end position="122"/>
    </location>
</feature>
<keyword evidence="1" id="KW-0472">Membrane</keyword>
<dbReference type="EMBL" id="JBHSMZ010000008">
    <property type="protein sequence ID" value="MFC5549561.1"/>
    <property type="molecule type" value="Genomic_DNA"/>
</dbReference>